<name>A0ABT7DNS5_9ACTN</name>
<evidence type="ECO:0000259" key="8">
    <source>
        <dbReference type="Pfam" id="PF01568"/>
    </source>
</evidence>
<dbReference type="Gene3D" id="3.40.50.740">
    <property type="match status" value="2"/>
</dbReference>
<dbReference type="SUPFAM" id="SSF50692">
    <property type="entry name" value="ADC-like"/>
    <property type="match status" value="1"/>
</dbReference>
<dbReference type="InterPro" id="IPR006311">
    <property type="entry name" value="TAT_signal"/>
</dbReference>
<evidence type="ECO:0000256" key="1">
    <source>
        <dbReference type="ARBA" id="ARBA00001942"/>
    </source>
</evidence>
<evidence type="ECO:0000256" key="3">
    <source>
        <dbReference type="ARBA" id="ARBA00022505"/>
    </source>
</evidence>
<dbReference type="Gene3D" id="2.40.40.20">
    <property type="match status" value="1"/>
</dbReference>
<evidence type="ECO:0000313" key="9">
    <source>
        <dbReference type="EMBL" id="MDJ1651178.1"/>
    </source>
</evidence>
<organism evidence="9 10">
    <name type="scientific">Gordonibacter faecis</name>
    <dbReference type="NCBI Taxonomy" id="3047475"/>
    <lineage>
        <taxon>Bacteria</taxon>
        <taxon>Bacillati</taxon>
        <taxon>Actinomycetota</taxon>
        <taxon>Coriobacteriia</taxon>
        <taxon>Eggerthellales</taxon>
        <taxon>Eggerthellaceae</taxon>
        <taxon>Gordonibacter</taxon>
    </lineage>
</organism>
<keyword evidence="10" id="KW-1185">Reference proteome</keyword>
<comment type="similarity">
    <text evidence="2">Belongs to the prokaryotic molybdopterin-containing oxidoreductase family.</text>
</comment>
<dbReference type="PROSITE" id="PS51318">
    <property type="entry name" value="TAT"/>
    <property type="match status" value="1"/>
</dbReference>
<keyword evidence="6" id="KW-0560">Oxidoreductase</keyword>
<feature type="domain" description="Molybdopterin oxidoreductase" evidence="7">
    <location>
        <begin position="127"/>
        <end position="651"/>
    </location>
</feature>
<dbReference type="SUPFAM" id="SSF53706">
    <property type="entry name" value="Formate dehydrogenase/DMSO reductase, domains 1-3"/>
    <property type="match status" value="1"/>
</dbReference>
<dbReference type="EMBL" id="JASJEU010000020">
    <property type="protein sequence ID" value="MDJ1651178.1"/>
    <property type="molecule type" value="Genomic_DNA"/>
</dbReference>
<keyword evidence="5" id="KW-0732">Signal</keyword>
<dbReference type="Proteomes" id="UP001232750">
    <property type="component" value="Unassembled WGS sequence"/>
</dbReference>
<dbReference type="Gene3D" id="2.20.25.90">
    <property type="entry name" value="ADC-like domains"/>
    <property type="match status" value="1"/>
</dbReference>
<keyword evidence="4" id="KW-0479">Metal-binding</keyword>
<protein>
    <submittedName>
        <fullName evidence="9">Molybdopterin-dependent oxidoreductase</fullName>
    </submittedName>
</protein>
<evidence type="ECO:0000256" key="6">
    <source>
        <dbReference type="ARBA" id="ARBA00023002"/>
    </source>
</evidence>
<dbReference type="PANTHER" id="PTHR43742">
    <property type="entry name" value="TRIMETHYLAMINE-N-OXIDE REDUCTASE"/>
    <property type="match status" value="1"/>
</dbReference>
<comment type="caution">
    <text evidence="9">The sequence shown here is derived from an EMBL/GenBank/DDBJ whole genome shotgun (WGS) entry which is preliminary data.</text>
</comment>
<dbReference type="InterPro" id="IPR006656">
    <property type="entry name" value="Mopterin_OxRdtase"/>
</dbReference>
<dbReference type="InterPro" id="IPR009010">
    <property type="entry name" value="Asp_de-COase-like_dom_sf"/>
</dbReference>
<dbReference type="Pfam" id="PF01568">
    <property type="entry name" value="Molydop_binding"/>
    <property type="match status" value="1"/>
</dbReference>
<keyword evidence="3" id="KW-0500">Molybdenum</keyword>
<evidence type="ECO:0000259" key="7">
    <source>
        <dbReference type="Pfam" id="PF00384"/>
    </source>
</evidence>
<gene>
    <name evidence="9" type="ORF">QNJ86_10235</name>
</gene>
<feature type="domain" description="Molybdopterin dinucleotide-binding" evidence="8">
    <location>
        <begin position="818"/>
        <end position="895"/>
    </location>
</feature>
<comment type="cofactor">
    <cofactor evidence="1">
        <name>Mo-bis(molybdopterin guanine dinucleotide)</name>
        <dbReference type="ChEBI" id="CHEBI:60539"/>
    </cofactor>
</comment>
<dbReference type="Pfam" id="PF00384">
    <property type="entry name" value="Molybdopterin"/>
    <property type="match status" value="1"/>
</dbReference>
<dbReference type="PROSITE" id="PS00490">
    <property type="entry name" value="MOLYBDOPTERIN_PROK_2"/>
    <property type="match status" value="1"/>
</dbReference>
<dbReference type="RefSeq" id="WP_283832525.1">
    <property type="nucleotide sequence ID" value="NZ_JASJEU010000020.1"/>
</dbReference>
<sequence>MSLSNHALSRRSFLRASAGATAAAAAFGLAGCASDAAAEGAGAPAANADGSHVVASDVSVVGGEGEWMPIHCHQNCNQMCLNMGYVVDGVVIRQKTDDAREDSFDCPQQRGCLRGRSLRQQVYNADRIKYPMKRKNWQPGGGEAAHGELRGKDEWERISWDEALTYVTDELKRVYAEYGQDAVVCNAWRWAPGSAMFPVIGGAVYDTETESFGCWAFQTEALGLYSWGDHPDLMMGPDKYDLPNADTIVLYGCNPAWAQHSSMYWLSHAKDAGVDFVYVGPSYNVTASTLGARWIRVRPGTDTAFLLAVIYEMIRLDEERGNIIDWDFVNERTVGFTPETMPADATTSENYRDYILGEYDGIPKTPEWASEICGTPVEDITWYAELAGKNNKVVFFHSYAASRYLGAENLPQAFMTVSALGGHYGKSGHGSAAIYTWDAGDSGYRLIQHAGGDYAYIDNLVASPAVTGPNRCIEGNSYWSSLAAGTYISTSEGPYDLGSEVPNAAGGADTLTANGLVVKASTKLRANTPTYHEAREMPVNPRILFATNSNFMQTRGNLPTAIEVMRAADMCVSVEIKYSLTAQFADIILPVATHWEGNDDEAWGELCWPSPFGDGNGQKQRKDALLAWRPLVKPLYEAREEKAVFREIIERMGYDPDDAYPKSNYDQWLGYFLGMRELSEDLTRWEPVLTWTAADNEKYHANYPEQQGKVSFDQFMADGAYVVQRSATDRRNYVGYRDDKLGMGPDGEVVVADTAWPRPSISGKLEIYCQFKADNANRTGLNPEPIKPYANYFVPNRGYQETFADWDNKVKGAYPLQAYTPHYLRRAHTCYDNMTWTQEAFVNPVFMNAQDAADRGIKAGDTVMCFNDFGRMLRRAQPLEGMMPGTVAIPHGVRSVLDESDPAGIIDCGGSEQMLSDGQQSNYFPQVDGYNSLLIEIEKYNGEPIPEDYDRGPFLAAGIDAPDTPAYVTDGIYETKEA</sequence>
<evidence type="ECO:0000256" key="5">
    <source>
        <dbReference type="ARBA" id="ARBA00022729"/>
    </source>
</evidence>
<evidence type="ECO:0000256" key="4">
    <source>
        <dbReference type="ARBA" id="ARBA00022723"/>
    </source>
</evidence>
<accession>A0ABT7DNS5</accession>
<dbReference type="InterPro" id="IPR006655">
    <property type="entry name" value="Mopterin_OxRdtase_prok_CS"/>
</dbReference>
<dbReference type="InterPro" id="IPR050612">
    <property type="entry name" value="Prok_Mopterin_Oxidored"/>
</dbReference>
<proteinExistence type="inferred from homology"/>
<dbReference type="InterPro" id="IPR006657">
    <property type="entry name" value="MoPterin_dinucl-bd_dom"/>
</dbReference>
<evidence type="ECO:0000313" key="10">
    <source>
        <dbReference type="Proteomes" id="UP001232750"/>
    </source>
</evidence>
<dbReference type="Gene3D" id="3.40.228.10">
    <property type="entry name" value="Dimethylsulfoxide Reductase, domain 2"/>
    <property type="match status" value="1"/>
</dbReference>
<evidence type="ECO:0000256" key="2">
    <source>
        <dbReference type="ARBA" id="ARBA00010312"/>
    </source>
</evidence>
<reference evidence="9 10" key="1">
    <citation type="submission" date="2023-05" db="EMBL/GenBank/DDBJ databases">
        <title>Gordonibacter KGMB12511T sp. nov., isolated from faeces of healthy Korean.</title>
        <authorList>
            <person name="Kim H.S."/>
            <person name="Kim J.-S."/>
            <person name="Suh M.K."/>
            <person name="Eom M.K."/>
            <person name="Do H.E."/>
            <person name="Lee J.-S."/>
        </authorList>
    </citation>
    <scope>NUCLEOTIDE SEQUENCE [LARGE SCALE GENOMIC DNA]</scope>
    <source>
        <strain evidence="9 10">KGMB12511</strain>
    </source>
</reference>
<dbReference type="PANTHER" id="PTHR43742:SF3">
    <property type="entry name" value="DIMETHYL SULFOXIDE REDUCTASE DMSA"/>
    <property type="match status" value="1"/>
</dbReference>